<feature type="compositionally biased region" description="Low complexity" evidence="9">
    <location>
        <begin position="448"/>
        <end position="461"/>
    </location>
</feature>
<feature type="domain" description="Phosphagen kinase N-terminal" evidence="10">
    <location>
        <begin position="50"/>
        <end position="139"/>
    </location>
</feature>
<evidence type="ECO:0000256" key="8">
    <source>
        <dbReference type="RuleBase" id="RU000505"/>
    </source>
</evidence>
<feature type="binding site" evidence="7">
    <location>
        <begin position="992"/>
        <end position="996"/>
    </location>
    <ligand>
        <name>ATP</name>
        <dbReference type="ChEBI" id="CHEBI:30616"/>
    </ligand>
</feature>
<comment type="caution">
    <text evidence="12">The sequence shown here is derived from an EMBL/GenBank/DDBJ whole genome shotgun (WGS) entry which is preliminary data.</text>
</comment>
<feature type="binding site" evidence="7">
    <location>
        <begin position="745"/>
        <end position="749"/>
    </location>
    <ligand>
        <name>ATP</name>
        <dbReference type="ChEBI" id="CHEBI:30616"/>
    </ligand>
</feature>
<dbReference type="PROSITE" id="PS00112">
    <property type="entry name" value="PHOSPHAGEN_KINASE"/>
    <property type="match status" value="2"/>
</dbReference>
<evidence type="ECO:0000256" key="4">
    <source>
        <dbReference type="ARBA" id="ARBA00022777"/>
    </source>
</evidence>
<dbReference type="PANTHER" id="PTHR11547">
    <property type="entry name" value="ARGININE OR CREATINE KINASE"/>
    <property type="match status" value="1"/>
</dbReference>
<evidence type="ECO:0000256" key="2">
    <source>
        <dbReference type="ARBA" id="ARBA00022679"/>
    </source>
</evidence>
<evidence type="ECO:0000259" key="11">
    <source>
        <dbReference type="PROSITE" id="PS51510"/>
    </source>
</evidence>
<accession>A0ABN9WGR2</accession>
<comment type="caution">
    <text evidence="7">Lacks conserved residue(s) required for the propagation of feature annotation.</text>
</comment>
<feature type="compositionally biased region" description="Low complexity" evidence="9">
    <location>
        <begin position="15"/>
        <end position="26"/>
    </location>
</feature>
<comment type="similarity">
    <text evidence="1 6 8">Belongs to the ATP:guanido phosphotransferase family.</text>
</comment>
<dbReference type="InterPro" id="IPR014746">
    <property type="entry name" value="Gln_synth/guanido_kin_cat_dom"/>
</dbReference>
<dbReference type="PANTHER" id="PTHR11547:SF38">
    <property type="entry name" value="ARGININE KINASE 1-RELATED"/>
    <property type="match status" value="1"/>
</dbReference>
<feature type="binding site" evidence="7">
    <location>
        <begin position="773"/>
        <end position="778"/>
    </location>
    <ligand>
        <name>ATP</name>
        <dbReference type="ChEBI" id="CHEBI:30616"/>
    </ligand>
</feature>
<dbReference type="Gene3D" id="3.30.590.10">
    <property type="entry name" value="Glutamine synthetase/guanido kinase, catalytic domain"/>
    <property type="match status" value="3"/>
</dbReference>
<dbReference type="PROSITE" id="PS51509">
    <property type="entry name" value="PHOSPHAGEN_KINASE_N"/>
    <property type="match status" value="3"/>
</dbReference>
<reference evidence="12" key="1">
    <citation type="submission" date="2023-10" db="EMBL/GenBank/DDBJ databases">
        <authorList>
            <person name="Chen Y."/>
            <person name="Shah S."/>
            <person name="Dougan E. K."/>
            <person name="Thang M."/>
            <person name="Chan C."/>
        </authorList>
    </citation>
    <scope>NUCLEOTIDE SEQUENCE [LARGE SCALE GENOMIC DNA]</scope>
</reference>
<keyword evidence="13" id="KW-1185">Reference proteome</keyword>
<feature type="region of interest" description="Disordered" evidence="9">
    <location>
        <begin position="829"/>
        <end position="870"/>
    </location>
</feature>
<dbReference type="Gene3D" id="1.10.135.10">
    <property type="entry name" value="ATP:guanido phosphotransferase, N-terminal domain"/>
    <property type="match status" value="3"/>
</dbReference>
<keyword evidence="4 7" id="KW-0418">Kinase</keyword>
<feature type="domain" description="Phosphagen kinase N-terminal" evidence="10">
    <location>
        <begin position="455"/>
        <end position="543"/>
    </location>
</feature>
<sequence>MLSYLQGLASERAGAEPPAAAEVTAAAPPPPAGAGSAPPFGEAAEQLEEGFPSDGSACLPDLSGHHSLLAAVLQAEPAAYARLQAVRSGAGVALARCIKPGVDGKGHPMVRTVGLVAGDASCYGVFKDVFDPVICQLHASFSQGSQHTPELDASGVSDLPLDAAGSRVVSVQVHGSRSLSGGLRMPTAASLEELCEAERLLSGALTTLGGRLEGVYHPLQDSGSWTPEPGGMQDDDQHDLRASGMLFEEPDSAIMLSAGYGRCWPAGRGVFVGKEKDFFAWVNEVDHLKIFVRQPGGDLKRAFERFVSVEQSVGASLESSGSGFACDGRLGFLNSCPSNIGTALHVSVTLRIPLLGAQGKEFKARCKGLRLQARPRQPALGGTAGRGADTGGLWELSNHQRLGCSEVGQVNSLINGCRELTALEARLEAGEDPSEVLGEGPPKPRPAPAEGAGPAAESCAEGLPDLAGKHSMAAEVLRADPGIYQRLRAQKTAMGVSFLTCIRSCLENSGHPMIRTMGAVAGDELCYETFKDFFGQVIKLRHPTWDAAAGHPTDMDWSKVSGEPLDPDGAGRVVSVRVRLTRNLHGICMPPACSLEERREVERSLAKALRRTRGEYFPLRGSSSYPPKPGGMSAEEEKQLEAEHMLFEEPDSHVLLSSGFGRDWPDARGVFLGGDNQLLVWVNESDHLRMQSMQGGSDLKAVFGRLCQVLAGTEAALRETGHSFARSSSLGFLGSCPSNLGTCLAASAIIRIPLLSTEPQFRAICRRLRLQAHLGIGSGLTMAEGVWEVSNSDRLGSSEVAQVSAVISGCRALLSAESRLARGEALEGLPAGLAPPTASEDGAASRGGGDDDYYEEENEEPGLGELDFPGFPADSCPEELPNLDRHHSVMATVLKGDPSIYPRLQGLRTAMDVCLARCIKTGMDNQGHRMISTVGLVAGDAECYDMFAPLFDPVIRKLHPGFDPACGRHASGLDAGAVVASGMDPAGDVVERVQVSLGRNLRSLRFPAAASAQERAEAERVLSAALLRVPQLGGEYHPLRGSDTYAALPGGMSEEMEELLTKKRLMMTAPDSNVVLSTGTARHWPRARGVFTAEGCQTVAFLNQDDHLRLRCCRDGADLQGAFARLCEVERGVREALQADSLQFAESDRLGHLTTSPSGLGTALQAEVFVRLNVLPKLPKFGELCQRCRVFARPSREGGPGLVCVYNSHTLGSTAGEQVNDVIRAVKHFVALEAQLARGLEVNLDGPLPELDIEVLRARSKSLLAQAAEDGRLESVLQTLLPQDQGGAGEVAAIESRERAKTALMEALVEGRLASAIENAIAGDDASQRDDSIDAVKERARVAFLDALSNKDLDNILQGIRGPDSRTQESLPQ</sequence>
<evidence type="ECO:0000256" key="5">
    <source>
        <dbReference type="ARBA" id="ARBA00022840"/>
    </source>
</evidence>
<dbReference type="Pfam" id="PF00217">
    <property type="entry name" value="ATP-gua_Ptrans"/>
    <property type="match status" value="3"/>
</dbReference>
<dbReference type="Proteomes" id="UP001189429">
    <property type="component" value="Unassembled WGS sequence"/>
</dbReference>
<dbReference type="SUPFAM" id="SSF48034">
    <property type="entry name" value="Guanido kinase N-terminal domain"/>
    <property type="match status" value="3"/>
</dbReference>
<dbReference type="InterPro" id="IPR036802">
    <property type="entry name" value="ATP-guanido_PTrfase_N_sf"/>
</dbReference>
<feature type="region of interest" description="Disordered" evidence="9">
    <location>
        <begin position="430"/>
        <end position="461"/>
    </location>
</feature>
<feature type="compositionally biased region" description="Acidic residues" evidence="9">
    <location>
        <begin position="850"/>
        <end position="862"/>
    </location>
</feature>
<feature type="domain" description="Phosphagen kinase C-terminal" evidence="11">
    <location>
        <begin position="572"/>
        <end position="820"/>
    </location>
</feature>
<feature type="binding site" evidence="7">
    <location>
        <position position="1109"/>
    </location>
    <ligand>
        <name>ATP</name>
        <dbReference type="ChEBI" id="CHEBI:30616"/>
    </ligand>
</feature>
<evidence type="ECO:0000256" key="3">
    <source>
        <dbReference type="ARBA" id="ARBA00022741"/>
    </source>
</evidence>
<feature type="region of interest" description="Disordered" evidence="9">
    <location>
        <begin position="13"/>
        <end position="40"/>
    </location>
</feature>
<gene>
    <name evidence="12" type="ORF">PCOR1329_LOCUS67206</name>
</gene>
<dbReference type="InterPro" id="IPR022413">
    <property type="entry name" value="ATP-guanido_PTrfase_N"/>
</dbReference>
<feature type="domain" description="Phosphagen kinase N-terminal" evidence="10">
    <location>
        <begin position="872"/>
        <end position="960"/>
    </location>
</feature>
<evidence type="ECO:0000256" key="1">
    <source>
        <dbReference type="ARBA" id="ARBA00006798"/>
    </source>
</evidence>
<protein>
    <recommendedName>
        <fullName evidence="14">Creatine kinase</fullName>
    </recommendedName>
</protein>
<evidence type="ECO:0008006" key="14">
    <source>
        <dbReference type="Google" id="ProtNLM"/>
    </source>
</evidence>
<evidence type="ECO:0000313" key="13">
    <source>
        <dbReference type="Proteomes" id="UP001189429"/>
    </source>
</evidence>
<dbReference type="Pfam" id="PF02807">
    <property type="entry name" value="ATP-gua_PtransN"/>
    <property type="match status" value="3"/>
</dbReference>
<evidence type="ECO:0000256" key="9">
    <source>
        <dbReference type="SAM" id="MobiDB-lite"/>
    </source>
</evidence>
<dbReference type="PROSITE" id="PS51510">
    <property type="entry name" value="PHOSPHAGEN_KINASE_C"/>
    <property type="match status" value="3"/>
</dbReference>
<feature type="binding site" evidence="7">
    <location>
        <begin position="1193"/>
        <end position="1198"/>
    </location>
    <ligand>
        <name>ATP</name>
        <dbReference type="ChEBI" id="CHEBI:30616"/>
    </ligand>
</feature>
<feature type="binding site" evidence="7">
    <location>
        <begin position="575"/>
        <end position="579"/>
    </location>
    <ligand>
        <name>ATP</name>
        <dbReference type="ChEBI" id="CHEBI:30616"/>
    </ligand>
</feature>
<feature type="domain" description="Phosphagen kinase C-terminal" evidence="11">
    <location>
        <begin position="167"/>
        <end position="427"/>
    </location>
</feature>
<feature type="domain" description="Phosphagen kinase C-terminal" evidence="11">
    <location>
        <begin position="989"/>
        <end position="1236"/>
    </location>
</feature>
<evidence type="ECO:0000256" key="6">
    <source>
        <dbReference type="PROSITE-ProRule" id="PRU00842"/>
    </source>
</evidence>
<name>A0ABN9WGR2_9DINO</name>
<feature type="binding site" evidence="7">
    <location>
        <position position="689"/>
    </location>
    <ligand>
        <name>ATP</name>
        <dbReference type="ChEBI" id="CHEBI:30616"/>
    </ligand>
</feature>
<evidence type="ECO:0000259" key="10">
    <source>
        <dbReference type="PROSITE" id="PS51509"/>
    </source>
</evidence>
<feature type="binding site" evidence="7">
    <location>
        <begin position="1165"/>
        <end position="1169"/>
    </location>
    <ligand>
        <name>ATP</name>
        <dbReference type="ChEBI" id="CHEBI:30616"/>
    </ligand>
</feature>
<proteinExistence type="inferred from homology"/>
<evidence type="ECO:0000313" key="12">
    <source>
        <dbReference type="EMBL" id="CAK0885644.1"/>
    </source>
</evidence>
<dbReference type="InterPro" id="IPR000749">
    <property type="entry name" value="ATP-guanido_PTrfase"/>
</dbReference>
<dbReference type="EMBL" id="CAUYUJ010018699">
    <property type="protein sequence ID" value="CAK0885644.1"/>
    <property type="molecule type" value="Genomic_DNA"/>
</dbReference>
<keyword evidence="2 7" id="KW-0808">Transferase</keyword>
<feature type="binding site" evidence="7">
    <location>
        <begin position="374"/>
        <end position="379"/>
    </location>
    <ligand>
        <name>ATP</name>
        <dbReference type="ChEBI" id="CHEBI:30616"/>
    </ligand>
</feature>
<dbReference type="InterPro" id="IPR022414">
    <property type="entry name" value="ATP-guanido_PTrfase_cat"/>
</dbReference>
<evidence type="ECO:0000256" key="7">
    <source>
        <dbReference type="PROSITE-ProRule" id="PRU00843"/>
    </source>
</evidence>
<dbReference type="SUPFAM" id="SSF55931">
    <property type="entry name" value="Glutamine synthetase/guanido kinase"/>
    <property type="match status" value="3"/>
</dbReference>
<feature type="binding site" evidence="7">
    <location>
        <begin position="345"/>
        <end position="349"/>
    </location>
    <ligand>
        <name>ATP</name>
        <dbReference type="ChEBI" id="CHEBI:30616"/>
    </ligand>
</feature>
<keyword evidence="3 7" id="KW-0547">Nucleotide-binding</keyword>
<feature type="binding site" evidence="7">
    <location>
        <begin position="170"/>
        <end position="174"/>
    </location>
    <ligand>
        <name>ATP</name>
        <dbReference type="ChEBI" id="CHEBI:30616"/>
    </ligand>
</feature>
<dbReference type="InterPro" id="IPR022415">
    <property type="entry name" value="ATP-guanido_PTrfase_AS"/>
</dbReference>
<keyword evidence="5 7" id="KW-0067">ATP-binding</keyword>
<feature type="binding site" evidence="7">
    <location>
        <position position="644"/>
    </location>
    <ligand>
        <name>ATP</name>
        <dbReference type="ChEBI" id="CHEBI:30616"/>
    </ligand>
</feature>
<organism evidence="12 13">
    <name type="scientific">Prorocentrum cordatum</name>
    <dbReference type="NCBI Taxonomy" id="2364126"/>
    <lineage>
        <taxon>Eukaryota</taxon>
        <taxon>Sar</taxon>
        <taxon>Alveolata</taxon>
        <taxon>Dinophyceae</taxon>
        <taxon>Prorocentrales</taxon>
        <taxon>Prorocentraceae</taxon>
        <taxon>Prorocentrum</taxon>
    </lineage>
</organism>